<gene>
    <name evidence="16" type="ORF">SCD_n01462</name>
</gene>
<dbReference type="PANTHER" id="PTHR32089:SF112">
    <property type="entry name" value="LYSOZYME-LIKE PROTEIN-RELATED"/>
    <property type="match status" value="1"/>
</dbReference>
<dbReference type="InterPro" id="IPR013655">
    <property type="entry name" value="PAS_fold_3"/>
</dbReference>
<dbReference type="RefSeq" id="WP_009205760.1">
    <property type="nucleotide sequence ID" value="NC_022357.1"/>
</dbReference>
<dbReference type="SMART" id="SM00086">
    <property type="entry name" value="PAC"/>
    <property type="match status" value="1"/>
</dbReference>
<dbReference type="InterPro" id="IPR000014">
    <property type="entry name" value="PAS"/>
</dbReference>
<dbReference type="KEGG" id="sdr:SCD_n01462"/>
<evidence type="ECO:0000259" key="15">
    <source>
        <dbReference type="PROSITE" id="PS50885"/>
    </source>
</evidence>
<evidence type="ECO:0000259" key="14">
    <source>
        <dbReference type="PROSITE" id="PS50112"/>
    </source>
</evidence>
<evidence type="ECO:0000256" key="10">
    <source>
        <dbReference type="ARBA" id="ARBA00029447"/>
    </source>
</evidence>
<protein>
    <submittedName>
        <fullName evidence="16">PAS domain S-box</fullName>
    </submittedName>
</protein>
<dbReference type="PROSITE" id="PS50111">
    <property type="entry name" value="CHEMOTAXIS_TRANSDUC_2"/>
    <property type="match status" value="1"/>
</dbReference>
<dbReference type="AlphaFoldDB" id="S6AA58"/>
<evidence type="ECO:0000256" key="7">
    <source>
        <dbReference type="ARBA" id="ARBA00022989"/>
    </source>
</evidence>
<evidence type="ECO:0000256" key="6">
    <source>
        <dbReference type="ARBA" id="ARBA00022692"/>
    </source>
</evidence>
<dbReference type="NCBIfam" id="TIGR00229">
    <property type="entry name" value="sensory_box"/>
    <property type="match status" value="1"/>
</dbReference>
<evidence type="ECO:0000256" key="5">
    <source>
        <dbReference type="ARBA" id="ARBA00022519"/>
    </source>
</evidence>
<evidence type="ECO:0000256" key="8">
    <source>
        <dbReference type="ARBA" id="ARBA00023136"/>
    </source>
</evidence>
<organism evidence="16 17">
    <name type="scientific">Sulfuricella denitrificans (strain DSM 22764 / NBRC 105220 / skB26)</name>
    <dbReference type="NCBI Taxonomy" id="1163617"/>
    <lineage>
        <taxon>Bacteria</taxon>
        <taxon>Pseudomonadati</taxon>
        <taxon>Pseudomonadota</taxon>
        <taxon>Betaproteobacteria</taxon>
        <taxon>Nitrosomonadales</taxon>
        <taxon>Sulfuricellaceae</taxon>
        <taxon>Sulfuricella</taxon>
    </lineage>
</organism>
<evidence type="ECO:0000256" key="4">
    <source>
        <dbReference type="ARBA" id="ARBA00022500"/>
    </source>
</evidence>
<dbReference type="Gene3D" id="3.30.450.20">
    <property type="entry name" value="PAS domain"/>
    <property type="match status" value="1"/>
</dbReference>
<keyword evidence="6 12" id="KW-0812">Transmembrane</keyword>
<dbReference type="FunFam" id="3.30.450.20:FF:000046">
    <property type="entry name" value="Aerotaxis sensor receptor"/>
    <property type="match status" value="1"/>
</dbReference>
<evidence type="ECO:0000256" key="11">
    <source>
        <dbReference type="PROSITE-ProRule" id="PRU00284"/>
    </source>
</evidence>
<dbReference type="HOGENOM" id="CLU_000445_107_26_4"/>
<dbReference type="SUPFAM" id="SSF58104">
    <property type="entry name" value="Methyl-accepting chemotaxis protein (MCP) signaling domain"/>
    <property type="match status" value="1"/>
</dbReference>
<dbReference type="InterPro" id="IPR004090">
    <property type="entry name" value="Chemotax_Me-accpt_rcpt"/>
</dbReference>
<keyword evidence="3" id="KW-0488">Methylation</keyword>
<feature type="domain" description="Methyl-accepting transducer" evidence="13">
    <location>
        <begin position="256"/>
        <end position="492"/>
    </location>
</feature>
<evidence type="ECO:0000256" key="3">
    <source>
        <dbReference type="ARBA" id="ARBA00022481"/>
    </source>
</evidence>
<dbReference type="CDD" id="cd11386">
    <property type="entry name" value="MCP_signal"/>
    <property type="match status" value="1"/>
</dbReference>
<keyword evidence="7 12" id="KW-1133">Transmembrane helix</keyword>
<dbReference type="EMBL" id="AP013066">
    <property type="protein sequence ID" value="BAN35285.1"/>
    <property type="molecule type" value="Genomic_DNA"/>
</dbReference>
<dbReference type="InterPro" id="IPR004089">
    <property type="entry name" value="MCPsignal_dom"/>
</dbReference>
<keyword evidence="17" id="KW-1185">Reference proteome</keyword>
<dbReference type="SMART" id="SM00283">
    <property type="entry name" value="MA"/>
    <property type="match status" value="1"/>
</dbReference>
<dbReference type="GO" id="GO:0005886">
    <property type="term" value="C:plasma membrane"/>
    <property type="evidence" value="ECO:0007669"/>
    <property type="project" value="UniProtKB-SubCell"/>
</dbReference>
<evidence type="ECO:0000256" key="1">
    <source>
        <dbReference type="ARBA" id="ARBA00004429"/>
    </source>
</evidence>
<sequence length="530" mass="56683">MKTNLPVTGIEKSFKHGSIVTKTDPKGVITYANDGFLEMSGFSREELIGKSHNVVRHPDMPPAAFADLWATVKRGEPWRGIVKNRCKNGDHYWVDAFVVPIRNKGQVTGFMSVRTPPSSEQIAAAEQLYSKVNKGSALPGRGWGQRLTIRGAVLSLSGILGGALVGSVALGQAGLHTANLVFAGVALVLALAILVKMLGAMGSGFGQAYQVFEKIAEGDLTTRLEIGGASEFGRVQTLLAYMQVHLKVILDEVAVASTSVTSRTGYLREEVEQMSTRFNTQSDRVMQVSAAMEEMSVSIREVAEGAKGSAQAAAQTHEIVEDGNGKMAQSMDSSTRVVAAVKSSGATIGELNQSIQKIGDITKVIKEIADQTNLLALNAAIEAARAGEQGRGFAVVADEVRKLAERTTSSTADIAQMINEIRTTTGAAVQSMDRAAQEVEQGRDMIVASSTSLREIMHSSDKVMEMAQHIASAADEQSVASEEVANNMEKISLLADEGNSSIRMIEHSTEDLARVAQDLQELVHHFDGGR</sequence>
<feature type="domain" description="HAMP" evidence="15">
    <location>
        <begin position="210"/>
        <end position="251"/>
    </location>
</feature>
<dbReference type="PRINTS" id="PR00260">
    <property type="entry name" value="CHEMTRNSDUCR"/>
</dbReference>
<feature type="transmembrane region" description="Helical" evidence="12">
    <location>
        <begin position="176"/>
        <end position="195"/>
    </location>
</feature>
<proteinExistence type="inferred from homology"/>
<dbReference type="Gene3D" id="1.10.287.950">
    <property type="entry name" value="Methyl-accepting chemotaxis protein"/>
    <property type="match status" value="1"/>
</dbReference>
<dbReference type="Pfam" id="PF08447">
    <property type="entry name" value="PAS_3"/>
    <property type="match status" value="1"/>
</dbReference>
<keyword evidence="8 12" id="KW-0472">Membrane</keyword>
<dbReference type="eggNOG" id="COG0840">
    <property type="taxonomic scope" value="Bacteria"/>
</dbReference>
<keyword evidence="5" id="KW-0997">Cell inner membrane</keyword>
<keyword evidence="9 11" id="KW-0807">Transducer</keyword>
<dbReference type="GO" id="GO:0007165">
    <property type="term" value="P:signal transduction"/>
    <property type="evidence" value="ECO:0007669"/>
    <property type="project" value="UniProtKB-KW"/>
</dbReference>
<dbReference type="Proteomes" id="UP000015559">
    <property type="component" value="Chromosome"/>
</dbReference>
<dbReference type="PROSITE" id="PS50885">
    <property type="entry name" value="HAMP"/>
    <property type="match status" value="1"/>
</dbReference>
<feature type="transmembrane region" description="Helical" evidence="12">
    <location>
        <begin position="151"/>
        <end position="170"/>
    </location>
</feature>
<dbReference type="GO" id="GO:0052131">
    <property type="term" value="P:positive aerotaxis"/>
    <property type="evidence" value="ECO:0007669"/>
    <property type="project" value="UniProtKB-ARBA"/>
</dbReference>
<feature type="domain" description="PAS" evidence="14">
    <location>
        <begin position="24"/>
        <end position="59"/>
    </location>
</feature>
<evidence type="ECO:0000256" key="9">
    <source>
        <dbReference type="ARBA" id="ARBA00023224"/>
    </source>
</evidence>
<reference evidence="16 17" key="1">
    <citation type="journal article" date="2012" name="Appl. Environ. Microbiol.">
        <title>Draft genome sequence of a psychrotolerant sulfur-oxidizing bacterium, Sulfuricella denitrificans skB26, and proteomic insights into cold adaptation.</title>
        <authorList>
            <person name="Watanabe T."/>
            <person name="Kojima H."/>
            <person name="Fukui M."/>
        </authorList>
    </citation>
    <scope>NUCLEOTIDE SEQUENCE [LARGE SCALE GENOMIC DNA]</scope>
    <source>
        <strain evidence="17">skB26</strain>
    </source>
</reference>
<dbReference type="STRING" id="1163617.SCD_n01462"/>
<accession>S6AA58</accession>
<dbReference type="Pfam" id="PF00672">
    <property type="entry name" value="HAMP"/>
    <property type="match status" value="1"/>
</dbReference>
<dbReference type="FunFam" id="1.10.287.950:FF:000001">
    <property type="entry name" value="Methyl-accepting chemotaxis sensory transducer"/>
    <property type="match status" value="1"/>
</dbReference>
<comment type="subcellular location">
    <subcellularLocation>
        <location evidence="1">Cell inner membrane</location>
        <topology evidence="1">Multi-pass membrane protein</topology>
    </subcellularLocation>
</comment>
<evidence type="ECO:0000256" key="12">
    <source>
        <dbReference type="SAM" id="Phobius"/>
    </source>
</evidence>
<dbReference type="CDD" id="cd00130">
    <property type="entry name" value="PAS"/>
    <property type="match status" value="1"/>
</dbReference>
<dbReference type="PANTHER" id="PTHR32089">
    <property type="entry name" value="METHYL-ACCEPTING CHEMOTAXIS PROTEIN MCPB"/>
    <property type="match status" value="1"/>
</dbReference>
<dbReference type="Pfam" id="PF00015">
    <property type="entry name" value="MCPsignal"/>
    <property type="match status" value="1"/>
</dbReference>
<dbReference type="CDD" id="cd06225">
    <property type="entry name" value="HAMP"/>
    <property type="match status" value="1"/>
</dbReference>
<evidence type="ECO:0000313" key="16">
    <source>
        <dbReference type="EMBL" id="BAN35285.1"/>
    </source>
</evidence>
<evidence type="ECO:0000256" key="2">
    <source>
        <dbReference type="ARBA" id="ARBA00022475"/>
    </source>
</evidence>
<dbReference type="InterPro" id="IPR003660">
    <property type="entry name" value="HAMP_dom"/>
</dbReference>
<comment type="similarity">
    <text evidence="10">Belongs to the methyl-accepting chemotaxis (MCP) protein family.</text>
</comment>
<keyword evidence="2" id="KW-1003">Cell membrane</keyword>
<dbReference type="OrthoDB" id="9813966at2"/>
<dbReference type="InterPro" id="IPR035965">
    <property type="entry name" value="PAS-like_dom_sf"/>
</dbReference>
<name>S6AA58_SULDS</name>
<keyword evidence="4" id="KW-0145">Chemotaxis</keyword>
<dbReference type="SUPFAM" id="SSF55785">
    <property type="entry name" value="PYP-like sensor domain (PAS domain)"/>
    <property type="match status" value="1"/>
</dbReference>
<dbReference type="PROSITE" id="PS50112">
    <property type="entry name" value="PAS"/>
    <property type="match status" value="1"/>
</dbReference>
<dbReference type="GO" id="GO:0004888">
    <property type="term" value="F:transmembrane signaling receptor activity"/>
    <property type="evidence" value="ECO:0007669"/>
    <property type="project" value="InterPro"/>
</dbReference>
<evidence type="ECO:0000259" key="13">
    <source>
        <dbReference type="PROSITE" id="PS50111"/>
    </source>
</evidence>
<dbReference type="InterPro" id="IPR001610">
    <property type="entry name" value="PAC"/>
</dbReference>
<evidence type="ECO:0000313" key="17">
    <source>
        <dbReference type="Proteomes" id="UP000015559"/>
    </source>
</evidence>